<dbReference type="GO" id="GO:0046872">
    <property type="term" value="F:metal ion binding"/>
    <property type="evidence" value="ECO:0007669"/>
    <property type="project" value="UniProtKB-KW"/>
</dbReference>
<evidence type="ECO:0000256" key="3">
    <source>
        <dbReference type="ARBA" id="ARBA00022723"/>
    </source>
</evidence>
<evidence type="ECO:0000256" key="2">
    <source>
        <dbReference type="ARBA" id="ARBA00022670"/>
    </source>
</evidence>
<sequence>MVSTKLAAFMAIGSALSMVAAAPIWNVGENGSRLLNQDVCDTPECIATAQSFLGYMNPNADPCDDFTEFTCGAFYEKTVVDANKTSVNFQTIISGQNKIIIREIADVTLGKAPKPAPGDKAAESNLKKLHDMYASCMNVDAIQTAGQQPLAKQVQLVLSLIPDTPAIDKAALAKTMAHLIKLGVPNFYILGVAQQLYNPHFNSIKGIQGGLTLPITSYNQSLTDAADLVPKIAQQFQKVLGVAVPSATNGTAPETEPAVDQEWTTAAQDVIAFETLLADVTAKNTRPNPDPEIPLFDNPVTIEELSNATPSIDWPLLLSELLPADVKYDRPLSIQSPEFLPALETLLSSTSVKTLRNYFAWRIISTQKERLDTTAIPGQERWEVCNEAVTKNLPDIVGHYFVERTLPESDQTFFRTMLQNIISAYGEGFPTLNWIDQITLDGALKKLHAMGSVVGQSAEFPNGASSESVEEYYSGYDVDISDYFGNWNKKSVWEVEKSFAAVNEPYVKKKIPQFPPTEVNAAYQPTTNNIYAFAGIMQSPMFHASNPEYVNFAGLGGIAGHEIGHGFDSNGKKFDSTGNFTSWWTPETEKTFTERAQCFNEQYSNYMVKGPDGTDVHLDGPKTLAENIADNGGVKYAFRAWQNRFKADPTGEQYKNFKIPGLEKYTPEQMFFISYGKVWCSKETPEYSLALIEADNHSLNKFRILGPLQNSPEFAQAFKCAPKSRMNPEKKCSLW</sequence>
<dbReference type="InterPro" id="IPR008753">
    <property type="entry name" value="Peptidase_M13_N"/>
</dbReference>
<feature type="chain" id="PRO_5008275880" evidence="7">
    <location>
        <begin position="22"/>
        <end position="735"/>
    </location>
</feature>
<keyword evidence="4" id="KW-0378">Hydrolase</keyword>
<evidence type="ECO:0000256" key="1">
    <source>
        <dbReference type="ARBA" id="ARBA00001947"/>
    </source>
</evidence>
<evidence type="ECO:0000313" key="10">
    <source>
        <dbReference type="EMBL" id="OAQ23039.1"/>
    </source>
</evidence>
<keyword evidence="2" id="KW-0645">Protease</keyword>
<dbReference type="InterPro" id="IPR018497">
    <property type="entry name" value="Peptidase_M13_C"/>
</dbReference>
<dbReference type="SUPFAM" id="SSF55486">
    <property type="entry name" value="Metalloproteases ('zincins'), catalytic domain"/>
    <property type="match status" value="1"/>
</dbReference>
<feature type="signal peptide" evidence="7">
    <location>
        <begin position="1"/>
        <end position="21"/>
    </location>
</feature>
<comment type="cofactor">
    <cofactor evidence="1">
        <name>Zn(2+)</name>
        <dbReference type="ChEBI" id="CHEBI:29105"/>
    </cofactor>
</comment>
<dbReference type="InterPro" id="IPR024079">
    <property type="entry name" value="MetalloPept_cat_dom_sf"/>
</dbReference>
<dbReference type="GO" id="GO:0005886">
    <property type="term" value="C:plasma membrane"/>
    <property type="evidence" value="ECO:0007669"/>
    <property type="project" value="TreeGrafter"/>
</dbReference>
<protein>
    <submittedName>
        <fullName evidence="10">Zincin</fullName>
    </submittedName>
</protein>
<dbReference type="GO" id="GO:0004222">
    <property type="term" value="F:metalloendopeptidase activity"/>
    <property type="evidence" value="ECO:0007669"/>
    <property type="project" value="InterPro"/>
</dbReference>
<dbReference type="PANTHER" id="PTHR11733">
    <property type="entry name" value="ZINC METALLOPROTEASE FAMILY M13 NEPRILYSIN-RELATED"/>
    <property type="match status" value="1"/>
</dbReference>
<accession>A0A197JF39</accession>
<dbReference type="InterPro" id="IPR042089">
    <property type="entry name" value="Peptidase_M13_dom_2"/>
</dbReference>
<dbReference type="EMBL" id="KV442132">
    <property type="protein sequence ID" value="OAQ23039.1"/>
    <property type="molecule type" value="Genomic_DNA"/>
</dbReference>
<evidence type="ECO:0000256" key="7">
    <source>
        <dbReference type="SAM" id="SignalP"/>
    </source>
</evidence>
<keyword evidence="6" id="KW-0482">Metalloprotease</keyword>
<dbReference type="PROSITE" id="PS51885">
    <property type="entry name" value="NEPRILYSIN"/>
    <property type="match status" value="1"/>
</dbReference>
<evidence type="ECO:0000259" key="9">
    <source>
        <dbReference type="Pfam" id="PF05649"/>
    </source>
</evidence>
<dbReference type="STRING" id="1314771.A0A197JF39"/>
<dbReference type="GO" id="GO:0016485">
    <property type="term" value="P:protein processing"/>
    <property type="evidence" value="ECO:0007669"/>
    <property type="project" value="TreeGrafter"/>
</dbReference>
<evidence type="ECO:0000256" key="4">
    <source>
        <dbReference type="ARBA" id="ARBA00022801"/>
    </source>
</evidence>
<proteinExistence type="predicted"/>
<feature type="domain" description="Peptidase M13 C-terminal" evidence="8">
    <location>
        <begin position="520"/>
        <end position="734"/>
    </location>
</feature>
<keyword evidence="7" id="KW-0732">Signal</keyword>
<keyword evidence="3" id="KW-0479">Metal-binding</keyword>
<dbReference type="PANTHER" id="PTHR11733:SF240">
    <property type="entry name" value="GH14155P-RELATED"/>
    <property type="match status" value="1"/>
</dbReference>
<dbReference type="Proteomes" id="UP000078512">
    <property type="component" value="Unassembled WGS sequence"/>
</dbReference>
<name>A0A197JF39_9FUNG</name>
<evidence type="ECO:0000256" key="5">
    <source>
        <dbReference type="ARBA" id="ARBA00022833"/>
    </source>
</evidence>
<dbReference type="Gene3D" id="3.40.390.10">
    <property type="entry name" value="Collagenase (Catalytic Domain)"/>
    <property type="match status" value="1"/>
</dbReference>
<dbReference type="CDD" id="cd08662">
    <property type="entry name" value="M13"/>
    <property type="match status" value="1"/>
</dbReference>
<reference evidence="10 11" key="1">
    <citation type="submission" date="2016-05" db="EMBL/GenBank/DDBJ databases">
        <title>Genome sequencing reveals origins of a unique bacterial endosymbiosis in the earliest lineages of terrestrial Fungi.</title>
        <authorList>
            <consortium name="DOE Joint Genome Institute"/>
            <person name="Uehling J."/>
            <person name="Gryganskyi A."/>
            <person name="Hameed K."/>
            <person name="Tschaplinski T."/>
            <person name="Misztal P."/>
            <person name="Wu S."/>
            <person name="Desiro A."/>
            <person name="Vande Pol N."/>
            <person name="Du Z.-Y."/>
            <person name="Zienkiewicz A."/>
            <person name="Zienkiewicz K."/>
            <person name="Morin E."/>
            <person name="Tisserant E."/>
            <person name="Splivallo R."/>
            <person name="Hainaut M."/>
            <person name="Henrissat B."/>
            <person name="Ohm R."/>
            <person name="Kuo A."/>
            <person name="Yan J."/>
            <person name="Lipzen A."/>
            <person name="Nolan M."/>
            <person name="Labutti K."/>
            <person name="Barry K."/>
            <person name="Goldstein A."/>
            <person name="Labbe J."/>
            <person name="Schadt C."/>
            <person name="Tuskan G."/>
            <person name="Grigoriev I."/>
            <person name="Martin F."/>
            <person name="Vilgalys R."/>
            <person name="Bonito G."/>
        </authorList>
    </citation>
    <scope>NUCLEOTIDE SEQUENCE [LARGE SCALE GENOMIC DNA]</scope>
    <source>
        <strain evidence="10 11">AG-77</strain>
    </source>
</reference>
<keyword evidence="5" id="KW-0862">Zinc</keyword>
<evidence type="ECO:0000259" key="8">
    <source>
        <dbReference type="Pfam" id="PF01431"/>
    </source>
</evidence>
<dbReference type="Pfam" id="PF01431">
    <property type="entry name" value="Peptidase_M13"/>
    <property type="match status" value="1"/>
</dbReference>
<organism evidence="10 11">
    <name type="scientific">Linnemannia elongata AG-77</name>
    <dbReference type="NCBI Taxonomy" id="1314771"/>
    <lineage>
        <taxon>Eukaryota</taxon>
        <taxon>Fungi</taxon>
        <taxon>Fungi incertae sedis</taxon>
        <taxon>Mucoromycota</taxon>
        <taxon>Mortierellomycotina</taxon>
        <taxon>Mortierellomycetes</taxon>
        <taxon>Mortierellales</taxon>
        <taxon>Mortierellaceae</taxon>
        <taxon>Linnemannia</taxon>
    </lineage>
</organism>
<dbReference type="Pfam" id="PF05649">
    <property type="entry name" value="Peptidase_M13_N"/>
    <property type="match status" value="1"/>
</dbReference>
<dbReference type="AlphaFoldDB" id="A0A197JF39"/>
<dbReference type="Gene3D" id="1.10.1380.10">
    <property type="entry name" value="Neutral endopeptidase , domain2"/>
    <property type="match status" value="1"/>
</dbReference>
<dbReference type="OrthoDB" id="2366845at2759"/>
<evidence type="ECO:0000256" key="6">
    <source>
        <dbReference type="ARBA" id="ARBA00023049"/>
    </source>
</evidence>
<keyword evidence="11" id="KW-1185">Reference proteome</keyword>
<feature type="domain" description="Peptidase M13 N-terminal" evidence="9">
    <location>
        <begin position="62"/>
        <end position="455"/>
    </location>
</feature>
<gene>
    <name evidence="10" type="ORF">K457DRAFT_130853</name>
</gene>
<dbReference type="PRINTS" id="PR00786">
    <property type="entry name" value="NEPRILYSIN"/>
</dbReference>
<dbReference type="InterPro" id="IPR000718">
    <property type="entry name" value="Peptidase_M13"/>
</dbReference>
<evidence type="ECO:0000313" key="11">
    <source>
        <dbReference type="Proteomes" id="UP000078512"/>
    </source>
</evidence>